<evidence type="ECO:0000256" key="14">
    <source>
        <dbReference type="ARBA" id="ARBA00047700"/>
    </source>
</evidence>
<dbReference type="GO" id="GO:0005524">
    <property type="term" value="F:ATP binding"/>
    <property type="evidence" value="ECO:0007669"/>
    <property type="project" value="UniProtKB-KW"/>
</dbReference>
<comment type="similarity">
    <text evidence="4">Belongs to the PEP-utilizing enzyme family.</text>
</comment>
<dbReference type="SUPFAM" id="SSF56059">
    <property type="entry name" value="Glutathione synthetase ATP-binding domain-like"/>
    <property type="match status" value="1"/>
</dbReference>
<keyword evidence="7 17" id="KW-0808">Transferase</keyword>
<evidence type="ECO:0000256" key="3">
    <source>
        <dbReference type="ARBA" id="ARBA00004742"/>
    </source>
</evidence>
<dbReference type="InterPro" id="IPR006319">
    <property type="entry name" value="PEP_synth"/>
</dbReference>
<keyword evidence="17" id="KW-0670">Pyruvate</keyword>
<dbReference type="AlphaFoldDB" id="A0A6S6RY49"/>
<dbReference type="EC" id="2.7.9.2" evidence="5"/>
<proteinExistence type="inferred from homology"/>
<dbReference type="InterPro" id="IPR013815">
    <property type="entry name" value="ATP_grasp_subdomain_1"/>
</dbReference>
<evidence type="ECO:0000313" key="17">
    <source>
        <dbReference type="EMBL" id="CAA6801011.1"/>
    </source>
</evidence>
<dbReference type="GO" id="GO:0006094">
    <property type="term" value="P:gluconeogenesis"/>
    <property type="evidence" value="ECO:0007669"/>
    <property type="project" value="UniProtKB-UniPathway"/>
</dbReference>
<dbReference type="EMBL" id="CACVAQ010000059">
    <property type="protein sequence ID" value="CAA6801011.1"/>
    <property type="molecule type" value="Genomic_DNA"/>
</dbReference>
<reference evidence="17" key="1">
    <citation type="submission" date="2020-01" db="EMBL/GenBank/DDBJ databases">
        <authorList>
            <person name="Meier V. D."/>
            <person name="Meier V D."/>
        </authorList>
    </citation>
    <scope>NUCLEOTIDE SEQUENCE</scope>
    <source>
        <strain evidence="17">HLG_WM_MAG_10</strain>
    </source>
</reference>
<dbReference type="Gene3D" id="3.30.1490.20">
    <property type="entry name" value="ATP-grasp fold, A domain"/>
    <property type="match status" value="1"/>
</dbReference>
<dbReference type="NCBIfam" id="TIGR04183">
    <property type="entry name" value="Por_Secre_tail"/>
    <property type="match status" value="1"/>
</dbReference>
<dbReference type="UniPathway" id="UPA00138"/>
<evidence type="ECO:0000256" key="2">
    <source>
        <dbReference type="ARBA" id="ARBA00002988"/>
    </source>
</evidence>
<dbReference type="InterPro" id="IPR002192">
    <property type="entry name" value="PPDK_AMP/ATP-bd"/>
</dbReference>
<evidence type="ECO:0000256" key="6">
    <source>
        <dbReference type="ARBA" id="ARBA00021623"/>
    </source>
</evidence>
<gene>
    <name evidence="17" type="ORF">HELGO_WM30684</name>
</gene>
<organism evidence="17">
    <name type="scientific">uncultured Aureispira sp</name>
    <dbReference type="NCBI Taxonomy" id="1331704"/>
    <lineage>
        <taxon>Bacteria</taxon>
        <taxon>Pseudomonadati</taxon>
        <taxon>Bacteroidota</taxon>
        <taxon>Saprospiria</taxon>
        <taxon>Saprospirales</taxon>
        <taxon>Saprospiraceae</taxon>
        <taxon>Aureispira</taxon>
        <taxon>environmental samples</taxon>
    </lineage>
</organism>
<evidence type="ECO:0000256" key="8">
    <source>
        <dbReference type="ARBA" id="ARBA00022723"/>
    </source>
</evidence>
<evidence type="ECO:0000256" key="9">
    <source>
        <dbReference type="ARBA" id="ARBA00022741"/>
    </source>
</evidence>
<name>A0A6S6RY49_9BACT</name>
<dbReference type="PANTHER" id="PTHR43030">
    <property type="entry name" value="PHOSPHOENOLPYRUVATE SYNTHASE"/>
    <property type="match status" value="1"/>
</dbReference>
<evidence type="ECO:0000256" key="7">
    <source>
        <dbReference type="ARBA" id="ARBA00022679"/>
    </source>
</evidence>
<keyword evidence="8" id="KW-0479">Metal-binding</keyword>
<evidence type="ECO:0000256" key="4">
    <source>
        <dbReference type="ARBA" id="ARBA00007837"/>
    </source>
</evidence>
<dbReference type="PANTHER" id="PTHR43030:SF1">
    <property type="entry name" value="PHOSPHOENOLPYRUVATE SYNTHASE"/>
    <property type="match status" value="1"/>
</dbReference>
<dbReference type="GO" id="GO:0008986">
    <property type="term" value="F:pyruvate, water dikinase activity"/>
    <property type="evidence" value="ECO:0007669"/>
    <property type="project" value="UniProtKB-EC"/>
</dbReference>
<feature type="domain" description="Secretion system C-terminal sorting" evidence="16">
    <location>
        <begin position="758"/>
        <end position="831"/>
    </location>
</feature>
<evidence type="ECO:0000256" key="13">
    <source>
        <dbReference type="ARBA" id="ARBA00033470"/>
    </source>
</evidence>
<keyword evidence="10" id="KW-0418">Kinase</keyword>
<accession>A0A6S6RY49</accession>
<comment type="cofactor">
    <cofactor evidence="1">
        <name>Mg(2+)</name>
        <dbReference type="ChEBI" id="CHEBI:18420"/>
    </cofactor>
</comment>
<evidence type="ECO:0000259" key="15">
    <source>
        <dbReference type="Pfam" id="PF01326"/>
    </source>
</evidence>
<evidence type="ECO:0000256" key="11">
    <source>
        <dbReference type="ARBA" id="ARBA00022840"/>
    </source>
</evidence>
<dbReference type="InterPro" id="IPR026444">
    <property type="entry name" value="Secre_tail"/>
</dbReference>
<sequence>MYKALFIPIFFIFISLQANLILGQQVPILNHTISSDGRVQIEVNSSPGNYYILKVRHNLNLGFDLASSMTLGQAGTTVLTESLESYPITHYQVLEYPIASPYDTDGDGVDDVTEYQNFPAQNPLNAANSVQFTDGAIAIDSFTTFNQLSIARDLVQWSEFLNGKRFAKFIITDFDTSPKIYFINGNTHGLHADFTSAIGISQVGNSVKKGQIIYHPTTPSNNGALGTFAFNYSNGHGESFEVVQKSHELLAANMPFLTNNLSYFVTTNSQDEYEQDSILYETARVPLLFEAEVYAQVDYWGLNETEGYGFFRAMTLSEIPGLKDIVLYASIPNALPRVGGIITSVIQTPLSHVNLRAIQDNVPNAFIRDPLSVDSIANLLNHNIYFKVEQDKFFIREASSQEVNDWYEHLRPDDRQTCPLNLEHDKILPLDEITFSMFDGFGAKCANVATMRTFGFPEGTIPDGFGIPFYYYQKFMKDNLLFEQARLMLRNPDFQKDRNLRAHLLEDFRKKIEQALMPNWMQNELANLQAAFPNNSTIRCRSSTNNEDLPGFNGAGLYASKTHHPVEGHLAKTVKEIYASLWNLRAFDEREFYKVNHFTASMAILCHNNYSGELANGVGVSKDPIYKTNNTFYYFNSQVGEELITNPDGTAVPEELLLDANSTSSDDYILVRRSNLAPNNTTILEGNYLNQIRAYLKVIHQEFEIRYNAVGNESFAMEIEYKITREGQLIIKQARPWVAYVSTDDVKLLDSDQLNCTLFPNPASDYINVDWIEGNPSEVWICNTTGRQVLHQSLSISKNPDFRIQVKDLPAGMYILTGYLEHNGRLISKKFVKR</sequence>
<comment type="function">
    <text evidence="2">Catalyzes the phosphorylation of pyruvate to phosphoenolpyruvate.</text>
</comment>
<keyword evidence="9" id="KW-0547">Nucleotide-binding</keyword>
<dbReference type="Pfam" id="PF01326">
    <property type="entry name" value="PPDK_N"/>
    <property type="match status" value="1"/>
</dbReference>
<evidence type="ECO:0000256" key="1">
    <source>
        <dbReference type="ARBA" id="ARBA00001946"/>
    </source>
</evidence>
<evidence type="ECO:0000256" key="12">
    <source>
        <dbReference type="ARBA" id="ARBA00022842"/>
    </source>
</evidence>
<dbReference type="GO" id="GO:0046872">
    <property type="term" value="F:metal ion binding"/>
    <property type="evidence" value="ECO:0007669"/>
    <property type="project" value="UniProtKB-KW"/>
</dbReference>
<keyword evidence="12" id="KW-0460">Magnesium</keyword>
<evidence type="ECO:0000256" key="10">
    <source>
        <dbReference type="ARBA" id="ARBA00022777"/>
    </source>
</evidence>
<feature type="domain" description="Pyruvate phosphate dikinase AMP/ATP-binding" evidence="15">
    <location>
        <begin position="441"/>
        <end position="737"/>
    </location>
</feature>
<comment type="catalytic activity">
    <reaction evidence="14">
        <text>pyruvate + ATP + H2O = phosphoenolpyruvate + AMP + phosphate + 2 H(+)</text>
        <dbReference type="Rhea" id="RHEA:11364"/>
        <dbReference type="ChEBI" id="CHEBI:15361"/>
        <dbReference type="ChEBI" id="CHEBI:15377"/>
        <dbReference type="ChEBI" id="CHEBI:15378"/>
        <dbReference type="ChEBI" id="CHEBI:30616"/>
        <dbReference type="ChEBI" id="CHEBI:43474"/>
        <dbReference type="ChEBI" id="CHEBI:58702"/>
        <dbReference type="ChEBI" id="CHEBI:456215"/>
        <dbReference type="EC" id="2.7.9.2"/>
    </reaction>
</comment>
<keyword evidence="11" id="KW-0067">ATP-binding</keyword>
<evidence type="ECO:0000256" key="5">
    <source>
        <dbReference type="ARBA" id="ARBA00011996"/>
    </source>
</evidence>
<evidence type="ECO:0000259" key="16">
    <source>
        <dbReference type="Pfam" id="PF18962"/>
    </source>
</evidence>
<dbReference type="Pfam" id="PF18962">
    <property type="entry name" value="Por_Secre_tail"/>
    <property type="match status" value="1"/>
</dbReference>
<comment type="pathway">
    <text evidence="3">Carbohydrate biosynthesis; gluconeogenesis.</text>
</comment>
<protein>
    <recommendedName>
        <fullName evidence="6">Phosphoenolpyruvate synthase</fullName>
        <ecNumber evidence="5">2.7.9.2</ecNumber>
    </recommendedName>
    <alternativeName>
        <fullName evidence="13">Pyruvate, water dikinase</fullName>
    </alternativeName>
</protein>